<comment type="similarity">
    <text evidence="4">Belongs to the UbiA prenyltransferase family.</text>
</comment>
<evidence type="ECO:0000256" key="3">
    <source>
        <dbReference type="ARBA" id="ARBA00004721"/>
    </source>
</evidence>
<dbReference type="Pfam" id="PF01040">
    <property type="entry name" value="UbiA"/>
    <property type="match status" value="1"/>
</dbReference>
<comment type="subcellular location">
    <subcellularLocation>
        <location evidence="2">Membrane</location>
        <topology evidence="2">Multi-pass membrane protein</topology>
    </subcellularLocation>
</comment>
<dbReference type="EMBL" id="JAPQKN010000001">
    <property type="protein sequence ID" value="KAJ5175583.1"/>
    <property type="molecule type" value="Genomic_DNA"/>
</dbReference>
<evidence type="ECO:0000256" key="9">
    <source>
        <dbReference type="SAM" id="Phobius"/>
    </source>
</evidence>
<feature type="transmembrane region" description="Helical" evidence="9">
    <location>
        <begin position="160"/>
        <end position="182"/>
    </location>
</feature>
<gene>
    <name evidence="10" type="ORF">N7482_001460</name>
</gene>
<dbReference type="GO" id="GO:0005886">
    <property type="term" value="C:plasma membrane"/>
    <property type="evidence" value="ECO:0007669"/>
    <property type="project" value="TreeGrafter"/>
</dbReference>
<keyword evidence="6 9" id="KW-0812">Transmembrane</keyword>
<sequence>MPPDNGSSTPIYRNLIRISRFDRYNSFIGVFGGVWATLVAGTLRIKEDPTSISARNVFLQTFLCFLHCYIFSGAGMVWNDWIDRDIDKNVARTKNRPLASGSLRVAHALWWMLFQFLLSAAILYWMLGGKYLLYTLVPETFLTILYPFGKRPAFKRLHLYPQYLLGLAAVSTVVTGWAAIYGETSPLEAVFLRSRPLSFFAFFWIMFFNTAYSYQDIRDDSKMNVNSFYVFVGKYIRICLLLLGGAVLLGIYWTISPLESVWLWMSWMGIWSASYLEQTVVFDPKKPETGGFVHKRNFALGVWTVVACAVEVMLRA</sequence>
<dbReference type="OrthoDB" id="18170at2759"/>
<dbReference type="RefSeq" id="XP_056547191.1">
    <property type="nucleotide sequence ID" value="XM_056683585.1"/>
</dbReference>
<dbReference type="GO" id="GO:0140722">
    <property type="term" value="P:mycophenolic acid biosynthetic process"/>
    <property type="evidence" value="ECO:0007669"/>
    <property type="project" value="UniProtKB-ARBA"/>
</dbReference>
<accession>A0A9W9IDE1</accession>
<feature type="transmembrane region" description="Helical" evidence="9">
    <location>
        <begin position="103"/>
        <end position="125"/>
    </location>
</feature>
<proteinExistence type="inferred from homology"/>
<organism evidence="10 11">
    <name type="scientific">Penicillium canariense</name>
    <dbReference type="NCBI Taxonomy" id="189055"/>
    <lineage>
        <taxon>Eukaryota</taxon>
        <taxon>Fungi</taxon>
        <taxon>Dikarya</taxon>
        <taxon>Ascomycota</taxon>
        <taxon>Pezizomycotina</taxon>
        <taxon>Eurotiomycetes</taxon>
        <taxon>Eurotiomycetidae</taxon>
        <taxon>Eurotiales</taxon>
        <taxon>Aspergillaceae</taxon>
        <taxon>Penicillium</taxon>
    </lineage>
</organism>
<evidence type="ECO:0000256" key="5">
    <source>
        <dbReference type="ARBA" id="ARBA00022679"/>
    </source>
</evidence>
<keyword evidence="7 9" id="KW-1133">Transmembrane helix</keyword>
<evidence type="ECO:0000256" key="1">
    <source>
        <dbReference type="ARBA" id="ARBA00001946"/>
    </source>
</evidence>
<reference evidence="10" key="1">
    <citation type="submission" date="2022-11" db="EMBL/GenBank/DDBJ databases">
        <authorList>
            <person name="Petersen C."/>
        </authorList>
    </citation>
    <scope>NUCLEOTIDE SEQUENCE</scope>
    <source>
        <strain evidence="10">IBT 26290</strain>
    </source>
</reference>
<feature type="transmembrane region" description="Helical" evidence="9">
    <location>
        <begin position="24"/>
        <end position="45"/>
    </location>
</feature>
<dbReference type="GeneID" id="81422761"/>
<dbReference type="Gene3D" id="1.20.120.1780">
    <property type="entry name" value="UbiA prenyltransferase"/>
    <property type="match status" value="1"/>
</dbReference>
<evidence type="ECO:0000256" key="7">
    <source>
        <dbReference type="ARBA" id="ARBA00022989"/>
    </source>
</evidence>
<evidence type="ECO:0000313" key="10">
    <source>
        <dbReference type="EMBL" id="KAJ5175583.1"/>
    </source>
</evidence>
<comment type="cofactor">
    <cofactor evidence="1">
        <name>Mg(2+)</name>
        <dbReference type="ChEBI" id="CHEBI:18420"/>
    </cofactor>
</comment>
<feature type="transmembrane region" description="Helical" evidence="9">
    <location>
        <begin position="197"/>
        <end position="214"/>
    </location>
</feature>
<evidence type="ECO:0000256" key="6">
    <source>
        <dbReference type="ARBA" id="ARBA00022692"/>
    </source>
</evidence>
<evidence type="ECO:0000256" key="8">
    <source>
        <dbReference type="ARBA" id="ARBA00023136"/>
    </source>
</evidence>
<dbReference type="InterPro" id="IPR030470">
    <property type="entry name" value="UbiA_prenylTrfase_CS"/>
</dbReference>
<comment type="caution">
    <text evidence="10">The sequence shown here is derived from an EMBL/GenBank/DDBJ whole genome shotgun (WGS) entry which is preliminary data.</text>
</comment>
<name>A0A9W9IDE1_9EURO</name>
<dbReference type="FunFam" id="1.10.357.140:FF:000008">
    <property type="entry name" value="4-hydroxybenzoate octaprenyltransferase"/>
    <property type="match status" value="1"/>
</dbReference>
<dbReference type="PROSITE" id="PS00943">
    <property type="entry name" value="UBIA"/>
    <property type="match status" value="1"/>
</dbReference>
<dbReference type="AlphaFoldDB" id="A0A9W9IDE1"/>
<keyword evidence="5" id="KW-0808">Transferase</keyword>
<evidence type="ECO:0000256" key="4">
    <source>
        <dbReference type="ARBA" id="ARBA00005985"/>
    </source>
</evidence>
<feature type="transmembrane region" description="Helical" evidence="9">
    <location>
        <begin position="235"/>
        <end position="255"/>
    </location>
</feature>
<dbReference type="InterPro" id="IPR039653">
    <property type="entry name" value="Prenyltransferase"/>
</dbReference>
<dbReference type="InterPro" id="IPR000537">
    <property type="entry name" value="UbiA_prenyltransferase"/>
</dbReference>
<comment type="pathway">
    <text evidence="3">Secondary metabolite biosynthesis; terpenoid biosynthesis.</text>
</comment>
<dbReference type="Gene3D" id="1.10.357.140">
    <property type="entry name" value="UbiA prenyltransferase"/>
    <property type="match status" value="1"/>
</dbReference>
<dbReference type="Proteomes" id="UP001149163">
    <property type="component" value="Unassembled WGS sequence"/>
</dbReference>
<evidence type="ECO:0000256" key="2">
    <source>
        <dbReference type="ARBA" id="ARBA00004141"/>
    </source>
</evidence>
<evidence type="ECO:0000313" key="11">
    <source>
        <dbReference type="Proteomes" id="UP001149163"/>
    </source>
</evidence>
<reference evidence="10" key="2">
    <citation type="journal article" date="2023" name="IMA Fungus">
        <title>Comparative genomic study of the Penicillium genus elucidates a diverse pangenome and 15 lateral gene transfer events.</title>
        <authorList>
            <person name="Petersen C."/>
            <person name="Sorensen T."/>
            <person name="Nielsen M.R."/>
            <person name="Sondergaard T.E."/>
            <person name="Sorensen J.L."/>
            <person name="Fitzpatrick D.A."/>
            <person name="Frisvad J.C."/>
            <person name="Nielsen K.L."/>
        </authorList>
    </citation>
    <scope>NUCLEOTIDE SEQUENCE</scope>
    <source>
        <strain evidence="10">IBT 26290</strain>
    </source>
</reference>
<keyword evidence="8 9" id="KW-0472">Membrane</keyword>
<protein>
    <submittedName>
        <fullName evidence="10">UbiA prenyltransferase</fullName>
    </submittedName>
</protein>
<dbReference type="InterPro" id="IPR044878">
    <property type="entry name" value="UbiA_sf"/>
</dbReference>
<dbReference type="PANTHER" id="PTHR11048">
    <property type="entry name" value="PRENYLTRANSFERASES"/>
    <property type="match status" value="1"/>
</dbReference>
<keyword evidence="11" id="KW-1185">Reference proteome</keyword>
<dbReference type="GO" id="GO:0004659">
    <property type="term" value="F:prenyltransferase activity"/>
    <property type="evidence" value="ECO:0007669"/>
    <property type="project" value="UniProtKB-ARBA"/>
</dbReference>
<feature type="transmembrane region" description="Helical" evidence="9">
    <location>
        <begin position="57"/>
        <end position="82"/>
    </location>
</feature>
<dbReference type="PANTHER" id="PTHR11048:SF28">
    <property type="entry name" value="4-HYDROXYBENZOATE POLYPRENYLTRANSFERASE, MITOCHONDRIAL"/>
    <property type="match status" value="1"/>
</dbReference>